<sequence>MANVKLYPFLSQPQFIFATLGIVSAFSVGFAFYLQLFQDLPPCVLCQYQRLPYLAIITIASLGILASRNAKYCKLTVSMATLCALTFFIGSMTALFHLGVEMEWWKGTAGCGVTGLNATSVETLKDTIMKSPLTNCGDVLWRYLGISLAGWNLLWSTSLAIVSAIFARLWTKNTKHA</sequence>
<keyword evidence="5 6" id="KW-0472">Membrane</keyword>
<dbReference type="PANTHER" id="PTHR36570">
    <property type="entry name" value="DISULFIDE BOND FORMATION PROTEIN B"/>
    <property type="match status" value="1"/>
</dbReference>
<dbReference type="GO" id="GO:0015035">
    <property type="term" value="F:protein-disulfide reductase activity"/>
    <property type="evidence" value="ECO:0007669"/>
    <property type="project" value="InterPro"/>
</dbReference>
<evidence type="ECO:0000256" key="1">
    <source>
        <dbReference type="ARBA" id="ARBA00004651"/>
    </source>
</evidence>
<dbReference type="InterPro" id="IPR023380">
    <property type="entry name" value="DsbB-like_sf"/>
</dbReference>
<dbReference type="InterPro" id="IPR024199">
    <property type="entry name" value="Uncharacterised_DsbB"/>
</dbReference>
<proteinExistence type="predicted"/>
<dbReference type="EMBL" id="UINC01198303">
    <property type="protein sequence ID" value="SVE16201.1"/>
    <property type="molecule type" value="Genomic_DNA"/>
</dbReference>
<feature type="transmembrane region" description="Helical" evidence="6">
    <location>
        <begin position="153"/>
        <end position="171"/>
    </location>
</feature>
<dbReference type="AlphaFoldDB" id="A0A383B8M9"/>
<comment type="subcellular location">
    <subcellularLocation>
        <location evidence="1">Cell membrane</location>
        <topology evidence="1">Multi-pass membrane protein</topology>
    </subcellularLocation>
</comment>
<dbReference type="InterPro" id="IPR003752">
    <property type="entry name" value="DiS_bond_form_DsbB/BdbC"/>
</dbReference>
<keyword evidence="4 6" id="KW-1133">Transmembrane helix</keyword>
<dbReference type="PIRSF" id="PIRSF033913">
    <property type="entry name" value="S-S_format_DsbB"/>
    <property type="match status" value="1"/>
</dbReference>
<keyword evidence="3 6" id="KW-0812">Transmembrane</keyword>
<evidence type="ECO:0000256" key="6">
    <source>
        <dbReference type="SAM" id="Phobius"/>
    </source>
</evidence>
<dbReference type="Gene3D" id="1.20.1550.10">
    <property type="entry name" value="DsbB-like"/>
    <property type="match status" value="1"/>
</dbReference>
<dbReference type="InterPro" id="IPR050183">
    <property type="entry name" value="DsbB"/>
</dbReference>
<dbReference type="GO" id="GO:0006457">
    <property type="term" value="P:protein folding"/>
    <property type="evidence" value="ECO:0007669"/>
    <property type="project" value="InterPro"/>
</dbReference>
<dbReference type="Pfam" id="PF02600">
    <property type="entry name" value="DsbB"/>
    <property type="match status" value="1"/>
</dbReference>
<evidence type="ECO:0008006" key="8">
    <source>
        <dbReference type="Google" id="ProtNLM"/>
    </source>
</evidence>
<evidence type="ECO:0000313" key="7">
    <source>
        <dbReference type="EMBL" id="SVE16201.1"/>
    </source>
</evidence>
<evidence type="ECO:0000256" key="2">
    <source>
        <dbReference type="ARBA" id="ARBA00022475"/>
    </source>
</evidence>
<dbReference type="SUPFAM" id="SSF158442">
    <property type="entry name" value="DsbB-like"/>
    <property type="match status" value="1"/>
</dbReference>
<name>A0A383B8M9_9ZZZZ</name>
<accession>A0A383B8M9</accession>
<reference evidence="7" key="1">
    <citation type="submission" date="2018-05" db="EMBL/GenBank/DDBJ databases">
        <authorList>
            <person name="Lanie J.A."/>
            <person name="Ng W.-L."/>
            <person name="Kazmierczak K.M."/>
            <person name="Andrzejewski T.M."/>
            <person name="Davidsen T.M."/>
            <person name="Wayne K.J."/>
            <person name="Tettelin H."/>
            <person name="Glass J.I."/>
            <person name="Rusch D."/>
            <person name="Podicherti R."/>
            <person name="Tsui H.-C.T."/>
            <person name="Winkler M.E."/>
        </authorList>
    </citation>
    <scope>NUCLEOTIDE SEQUENCE</scope>
</reference>
<protein>
    <recommendedName>
        <fullName evidence="8">Disulfide bond formation protein B</fullName>
    </recommendedName>
</protein>
<evidence type="ECO:0000256" key="3">
    <source>
        <dbReference type="ARBA" id="ARBA00022692"/>
    </source>
</evidence>
<organism evidence="7">
    <name type="scientific">marine metagenome</name>
    <dbReference type="NCBI Taxonomy" id="408172"/>
    <lineage>
        <taxon>unclassified sequences</taxon>
        <taxon>metagenomes</taxon>
        <taxon>ecological metagenomes</taxon>
    </lineage>
</organism>
<evidence type="ECO:0000256" key="5">
    <source>
        <dbReference type="ARBA" id="ARBA00023136"/>
    </source>
</evidence>
<feature type="transmembrane region" description="Helical" evidence="6">
    <location>
        <begin position="15"/>
        <end position="36"/>
    </location>
</feature>
<gene>
    <name evidence="7" type="ORF">METZ01_LOCUS469055</name>
</gene>
<evidence type="ECO:0000256" key="4">
    <source>
        <dbReference type="ARBA" id="ARBA00022989"/>
    </source>
</evidence>
<dbReference type="GO" id="GO:0005886">
    <property type="term" value="C:plasma membrane"/>
    <property type="evidence" value="ECO:0007669"/>
    <property type="project" value="UniProtKB-SubCell"/>
</dbReference>
<dbReference type="PANTHER" id="PTHR36570:SF3">
    <property type="entry name" value="DISULFIDE BOND FORMATION PROTEIN B"/>
    <property type="match status" value="1"/>
</dbReference>
<keyword evidence="2" id="KW-1003">Cell membrane</keyword>
<feature type="transmembrane region" description="Helical" evidence="6">
    <location>
        <begin position="48"/>
        <end position="67"/>
    </location>
</feature>
<feature type="transmembrane region" description="Helical" evidence="6">
    <location>
        <begin position="79"/>
        <end position="100"/>
    </location>
</feature>